<dbReference type="RefSeq" id="WP_120516091.1">
    <property type="nucleotide sequence ID" value="NZ_QXZY01000005.1"/>
</dbReference>
<dbReference type="OrthoDB" id="647869at2"/>
<dbReference type="AlphaFoldDB" id="A0A3N4MDG6"/>
<sequence length="291" mass="33084">MPVAYTIQPTYAIDDASLLETDLTTCTLLVLIGAGTFSYAVMSPLHRKFLALKSYSYQPKTVAMADLEMIEQIFDADKLLFTAFKQVLLAFDSPDNTLVPEKHFQPHLKKDYLRAVLPEKLHEAVLTDMLPDLGLVNVFAVDKDTLGFLRKEFSTDSVIHAHSALLKAYQGDRDIHQSEGLAFIEVAPQQFTLTIYAAGKLQMQQQYIYRSGLDIVYYIVNSLRQLGFAEQQARIKLGGAVTQDSQVYQELNRFLPRLEWVHKPDGYLYIPRMNELPPHHFHNLYALALCV</sequence>
<gene>
    <name evidence="1" type="ORF">EG028_09890</name>
</gene>
<dbReference type="EMBL" id="RMBX01000004">
    <property type="protein sequence ID" value="RPD41608.1"/>
    <property type="molecule type" value="Genomic_DNA"/>
</dbReference>
<comment type="caution">
    <text evidence="1">The sequence shown here is derived from an EMBL/GenBank/DDBJ whole genome shotgun (WGS) entry which is preliminary data.</text>
</comment>
<name>A0A3N4MDG6_9BACT</name>
<proteinExistence type="predicted"/>
<dbReference type="Pfam" id="PF12864">
    <property type="entry name" value="DUF3822"/>
    <property type="match status" value="1"/>
</dbReference>
<dbReference type="Gene3D" id="3.30.420.250">
    <property type="match status" value="1"/>
</dbReference>
<dbReference type="InterPro" id="IPR024213">
    <property type="entry name" value="DUF3822"/>
</dbReference>
<reference evidence="2" key="1">
    <citation type="submission" date="2018-11" db="EMBL/GenBank/DDBJ databases">
        <title>Chitinophaga lutea sp.nov., isolate from arsenic contaminated soil.</title>
        <authorList>
            <person name="Zong Y."/>
        </authorList>
    </citation>
    <scope>NUCLEOTIDE SEQUENCE [LARGE SCALE GENOMIC DNA]</scope>
    <source>
        <strain evidence="2">YLT18</strain>
    </source>
</reference>
<evidence type="ECO:0000313" key="1">
    <source>
        <dbReference type="EMBL" id="RPD41608.1"/>
    </source>
</evidence>
<keyword evidence="2" id="KW-1185">Reference proteome</keyword>
<protein>
    <submittedName>
        <fullName evidence="1">DUF3822 family protein</fullName>
    </submittedName>
</protein>
<dbReference type="Proteomes" id="UP000279089">
    <property type="component" value="Unassembled WGS sequence"/>
</dbReference>
<organism evidence="1 2">
    <name type="scientific">Chitinophaga barathri</name>
    <dbReference type="NCBI Taxonomy" id="1647451"/>
    <lineage>
        <taxon>Bacteria</taxon>
        <taxon>Pseudomonadati</taxon>
        <taxon>Bacteroidota</taxon>
        <taxon>Chitinophagia</taxon>
        <taxon>Chitinophagales</taxon>
        <taxon>Chitinophagaceae</taxon>
        <taxon>Chitinophaga</taxon>
    </lineage>
</organism>
<dbReference type="Gene3D" id="3.30.420.260">
    <property type="match status" value="1"/>
</dbReference>
<evidence type="ECO:0000313" key="2">
    <source>
        <dbReference type="Proteomes" id="UP000279089"/>
    </source>
</evidence>
<accession>A0A3N4MDG6</accession>
<dbReference type="CDD" id="cd24013">
    <property type="entry name" value="ASKHA_ATPase_BT3980-like"/>
    <property type="match status" value="1"/>
</dbReference>